<reference evidence="2" key="1">
    <citation type="journal article" date="2013" name="Nature">
        <title>Draft genome of the wheat A-genome progenitor Triticum urartu.</title>
        <authorList>
            <person name="Ling H.Q."/>
            <person name="Zhao S."/>
            <person name="Liu D."/>
            <person name="Wang J."/>
            <person name="Sun H."/>
            <person name="Zhang C."/>
            <person name="Fan H."/>
            <person name="Li D."/>
            <person name="Dong L."/>
            <person name="Tao Y."/>
            <person name="Gao C."/>
            <person name="Wu H."/>
            <person name="Li Y."/>
            <person name="Cui Y."/>
            <person name="Guo X."/>
            <person name="Zheng S."/>
            <person name="Wang B."/>
            <person name="Yu K."/>
            <person name="Liang Q."/>
            <person name="Yang W."/>
            <person name="Lou X."/>
            <person name="Chen J."/>
            <person name="Feng M."/>
            <person name="Jian J."/>
            <person name="Zhang X."/>
            <person name="Luo G."/>
            <person name="Jiang Y."/>
            <person name="Liu J."/>
            <person name="Wang Z."/>
            <person name="Sha Y."/>
            <person name="Zhang B."/>
            <person name="Wu H."/>
            <person name="Tang D."/>
            <person name="Shen Q."/>
            <person name="Xue P."/>
            <person name="Zou S."/>
            <person name="Wang X."/>
            <person name="Liu X."/>
            <person name="Wang F."/>
            <person name="Yang Y."/>
            <person name="An X."/>
            <person name="Dong Z."/>
            <person name="Zhang K."/>
            <person name="Zhang X."/>
            <person name="Luo M.C."/>
            <person name="Dvorak J."/>
            <person name="Tong Y."/>
            <person name="Wang J."/>
            <person name="Yang H."/>
            <person name="Li Z."/>
            <person name="Wang D."/>
            <person name="Zhang A."/>
            <person name="Wang J."/>
        </authorList>
    </citation>
    <scope>NUCLEOTIDE SEQUENCE</scope>
</reference>
<evidence type="ECO:0000313" key="2">
    <source>
        <dbReference type="EMBL" id="EMS68707.1"/>
    </source>
</evidence>
<accession>M8A898</accession>
<sequence>MARDRARARSSRDTRTPGGARQASGGGSFLLMAAKSNPGRALHDFVLETDSNSIQIREEQHWSKRLEIEETAGDAGDD</sequence>
<organism evidence="2">
    <name type="scientific">Triticum urartu</name>
    <name type="common">Red wild einkorn</name>
    <name type="synonym">Crithodium urartu</name>
    <dbReference type="NCBI Taxonomy" id="4572"/>
    <lineage>
        <taxon>Eukaryota</taxon>
        <taxon>Viridiplantae</taxon>
        <taxon>Streptophyta</taxon>
        <taxon>Embryophyta</taxon>
        <taxon>Tracheophyta</taxon>
        <taxon>Spermatophyta</taxon>
        <taxon>Magnoliopsida</taxon>
        <taxon>Liliopsida</taxon>
        <taxon>Poales</taxon>
        <taxon>Poaceae</taxon>
        <taxon>BOP clade</taxon>
        <taxon>Pooideae</taxon>
        <taxon>Triticodae</taxon>
        <taxon>Triticeae</taxon>
        <taxon>Triticinae</taxon>
        <taxon>Triticum</taxon>
    </lineage>
</organism>
<feature type="region of interest" description="Disordered" evidence="1">
    <location>
        <begin position="1"/>
        <end position="28"/>
    </location>
</feature>
<evidence type="ECO:0000256" key="1">
    <source>
        <dbReference type="SAM" id="MobiDB-lite"/>
    </source>
</evidence>
<feature type="compositionally biased region" description="Basic and acidic residues" evidence="1">
    <location>
        <begin position="1"/>
        <end position="15"/>
    </location>
</feature>
<protein>
    <submittedName>
        <fullName evidence="2">Uncharacterized protein</fullName>
    </submittedName>
</protein>
<dbReference type="EMBL" id="KD002877">
    <property type="protein sequence ID" value="EMS68707.1"/>
    <property type="molecule type" value="Genomic_DNA"/>
</dbReference>
<proteinExistence type="predicted"/>
<dbReference type="AlphaFoldDB" id="M8A898"/>
<gene>
    <name evidence="2" type="ORF">TRIUR3_24939</name>
</gene>
<name>M8A898_TRIUA</name>